<keyword evidence="2" id="KW-1185">Reference proteome</keyword>
<sequence>MDETVLAYDAKYFLAIHFLNGHGIDKNLNEAYKLFGELNLIQDIKTLF</sequence>
<dbReference type="Proteomes" id="UP000789405">
    <property type="component" value="Unassembled WGS sequence"/>
</dbReference>
<evidence type="ECO:0000313" key="2">
    <source>
        <dbReference type="Proteomes" id="UP000789405"/>
    </source>
</evidence>
<proteinExistence type="predicted"/>
<dbReference type="OrthoDB" id="2435860at2759"/>
<comment type="caution">
    <text evidence="1">The sequence shown here is derived from an EMBL/GenBank/DDBJ whole genome shotgun (WGS) entry which is preliminary data.</text>
</comment>
<name>A0A9N9NSY2_9GLOM</name>
<reference evidence="1" key="1">
    <citation type="submission" date="2021-06" db="EMBL/GenBank/DDBJ databases">
        <authorList>
            <person name="Kallberg Y."/>
            <person name="Tangrot J."/>
            <person name="Rosling A."/>
        </authorList>
    </citation>
    <scope>NUCLEOTIDE SEQUENCE</scope>
    <source>
        <strain evidence="1">MA453B</strain>
    </source>
</reference>
<accession>A0A9N9NSY2</accession>
<dbReference type="AlphaFoldDB" id="A0A9N9NSY2"/>
<evidence type="ECO:0000313" key="1">
    <source>
        <dbReference type="EMBL" id="CAG8768238.1"/>
    </source>
</evidence>
<dbReference type="EMBL" id="CAJVPY010018713">
    <property type="protein sequence ID" value="CAG8768238.1"/>
    <property type="molecule type" value="Genomic_DNA"/>
</dbReference>
<organism evidence="1 2">
    <name type="scientific">Dentiscutata erythropus</name>
    <dbReference type="NCBI Taxonomy" id="1348616"/>
    <lineage>
        <taxon>Eukaryota</taxon>
        <taxon>Fungi</taxon>
        <taxon>Fungi incertae sedis</taxon>
        <taxon>Mucoromycota</taxon>
        <taxon>Glomeromycotina</taxon>
        <taxon>Glomeromycetes</taxon>
        <taxon>Diversisporales</taxon>
        <taxon>Gigasporaceae</taxon>
        <taxon>Dentiscutata</taxon>
    </lineage>
</organism>
<gene>
    <name evidence="1" type="ORF">DERYTH_LOCUS18436</name>
</gene>
<protein>
    <submittedName>
        <fullName evidence="1">25795_t:CDS:1</fullName>
    </submittedName>
</protein>